<name>A0A8T0CAE8_9GAMM</name>
<dbReference type="RefSeq" id="WP_010382663.1">
    <property type="nucleotide sequence ID" value="NZ_AHCD03000028.1"/>
</dbReference>
<gene>
    <name evidence="2" type="ORF">PRUB_a5216</name>
</gene>
<comment type="caution">
    <text evidence="2">The sequence shown here is derived from an EMBL/GenBank/DDBJ whole genome shotgun (WGS) entry which is preliminary data.</text>
</comment>
<dbReference type="GeneID" id="61357026"/>
<dbReference type="InterPro" id="IPR019267">
    <property type="entry name" value="CRISPR-assoc_Cas6_C"/>
</dbReference>
<proteinExistence type="predicted"/>
<sequence>MKASLNAVAGHFTILPLRLTFRLGADCELPVFKGSMWHGWLGQALKSHDEHAFFVLFGEHAEGQPKPYSVVVEDDQRSHWRKGELIHFTLYLFAEACQLAEKVVDALQAGCRLGLGKARTRVQLLSVASQTPNGLKPGIQPSVLGSWFTPMNSGLSQEVALEFVTPLRLKVAQQQLRKSPPLAILCQQIKRRLTLLTRFWLCDDNTLLQGLHQSLPVLGQHEHSDFMYFENWQRFSNKQQAQIPFGGMKGQSSYCGEIADAIPWLQLGELIGIGGKTTFGLGRYRLIA</sequence>
<dbReference type="EMBL" id="AHCD03000028">
    <property type="protein sequence ID" value="KAF7787717.1"/>
    <property type="molecule type" value="Genomic_DNA"/>
</dbReference>
<dbReference type="Proteomes" id="UP000016480">
    <property type="component" value="Unassembled WGS sequence"/>
</dbReference>
<organism evidence="2 3">
    <name type="scientific">Pseudoalteromonas rubra</name>
    <dbReference type="NCBI Taxonomy" id="43658"/>
    <lineage>
        <taxon>Bacteria</taxon>
        <taxon>Pseudomonadati</taxon>
        <taxon>Pseudomonadota</taxon>
        <taxon>Gammaproteobacteria</taxon>
        <taxon>Alteromonadales</taxon>
        <taxon>Pseudoalteromonadaceae</taxon>
        <taxon>Pseudoalteromonas</taxon>
    </lineage>
</organism>
<evidence type="ECO:0000313" key="2">
    <source>
        <dbReference type="EMBL" id="KAF7787717.1"/>
    </source>
</evidence>
<evidence type="ECO:0000259" key="1">
    <source>
        <dbReference type="Pfam" id="PF10040"/>
    </source>
</evidence>
<accession>A0A8T0CAE8</accession>
<dbReference type="Gene3D" id="3.30.70.1900">
    <property type="match status" value="1"/>
</dbReference>
<feature type="domain" description="CRISPR-associated protein Cas6 C-terminal" evidence="1">
    <location>
        <begin position="161"/>
        <end position="284"/>
    </location>
</feature>
<dbReference type="Pfam" id="PF10040">
    <property type="entry name" value="CRISPR_Cas6"/>
    <property type="match status" value="1"/>
</dbReference>
<reference evidence="2 3" key="1">
    <citation type="journal article" date="2012" name="J. Bacteriol.">
        <title>Genome sequence of the cycloprodigiosin-producing bacterial strain Pseudoalteromonas rubra ATCC 29570(T).</title>
        <authorList>
            <person name="Xie B.B."/>
            <person name="Shu Y.L."/>
            <person name="Qin Q.L."/>
            <person name="Rong J.C."/>
            <person name="Zhang X.Y."/>
            <person name="Chen X.L."/>
            <person name="Zhou B.C."/>
            <person name="Zhang Y.Z."/>
        </authorList>
    </citation>
    <scope>NUCLEOTIDE SEQUENCE [LARGE SCALE GENOMIC DNA]</scope>
    <source>
        <strain evidence="2 3">DSM 6842</strain>
    </source>
</reference>
<dbReference type="AlphaFoldDB" id="A0A8T0CAE8"/>
<protein>
    <recommendedName>
        <fullName evidence="1">CRISPR-associated protein Cas6 C-terminal domain-containing protein</fullName>
    </recommendedName>
</protein>
<evidence type="ECO:0000313" key="3">
    <source>
        <dbReference type="Proteomes" id="UP000016480"/>
    </source>
</evidence>